<dbReference type="Pfam" id="PF00378">
    <property type="entry name" value="ECH_1"/>
    <property type="match status" value="1"/>
</dbReference>
<dbReference type="InterPro" id="IPR029045">
    <property type="entry name" value="ClpP/crotonase-like_dom_sf"/>
</dbReference>
<proteinExistence type="inferred from homology"/>
<comment type="catalytic activity">
    <reaction evidence="6">
        <text>(3S)-3-hydroxy-3-methylglutaryl-CoA = acetoacetate + acetyl-CoA</text>
        <dbReference type="Rhea" id="RHEA:24404"/>
        <dbReference type="ChEBI" id="CHEBI:13705"/>
        <dbReference type="ChEBI" id="CHEBI:43074"/>
        <dbReference type="ChEBI" id="CHEBI:57288"/>
        <dbReference type="EC" id="4.1.3.4"/>
    </reaction>
</comment>
<evidence type="ECO:0000256" key="3">
    <source>
        <dbReference type="ARBA" id="ARBA00012910"/>
    </source>
</evidence>
<dbReference type="SUPFAM" id="SSF52096">
    <property type="entry name" value="ClpP/crotonase"/>
    <property type="match status" value="1"/>
</dbReference>
<dbReference type="InterPro" id="IPR013785">
    <property type="entry name" value="Aldolase_TIM"/>
</dbReference>
<evidence type="ECO:0000256" key="5">
    <source>
        <dbReference type="ARBA" id="ARBA00023239"/>
    </source>
</evidence>
<reference evidence="8" key="1">
    <citation type="submission" date="2022-12" db="EMBL/GenBank/DDBJ databases">
        <authorList>
            <person name="Petersen C."/>
        </authorList>
    </citation>
    <scope>NUCLEOTIDE SEQUENCE</scope>
    <source>
        <strain evidence="8">IBT 35675</strain>
    </source>
</reference>
<dbReference type="SUPFAM" id="SSF51569">
    <property type="entry name" value="Aldolase"/>
    <property type="match status" value="1"/>
</dbReference>
<evidence type="ECO:0000256" key="2">
    <source>
        <dbReference type="ARBA" id="ARBA00009405"/>
    </source>
</evidence>
<dbReference type="GO" id="GO:0046872">
    <property type="term" value="F:metal ion binding"/>
    <property type="evidence" value="ECO:0007669"/>
    <property type="project" value="UniProtKB-KW"/>
</dbReference>
<comment type="pathway">
    <text evidence="1">Metabolic intermediate metabolism; (S)-3-hydroxy-3-methylglutaryl-CoA degradation; acetoacetate from (S)-3-hydroxy-3-methylglutaryl-CoA: step 1/1.</text>
</comment>
<dbReference type="CDD" id="cd06558">
    <property type="entry name" value="crotonase-like"/>
    <property type="match status" value="1"/>
</dbReference>
<evidence type="ECO:0000259" key="7">
    <source>
        <dbReference type="PROSITE" id="PS50991"/>
    </source>
</evidence>
<dbReference type="Proteomes" id="UP001148299">
    <property type="component" value="Unassembled WGS sequence"/>
</dbReference>
<dbReference type="CDD" id="cd07938">
    <property type="entry name" value="DRE_TIM_HMGL"/>
    <property type="match status" value="1"/>
</dbReference>
<dbReference type="InterPro" id="IPR001753">
    <property type="entry name" value="Enoyl-CoA_hydra/iso"/>
</dbReference>
<keyword evidence="4" id="KW-0479">Metal-binding</keyword>
<evidence type="ECO:0000256" key="6">
    <source>
        <dbReference type="ARBA" id="ARBA00049877"/>
    </source>
</evidence>
<dbReference type="InterPro" id="IPR043594">
    <property type="entry name" value="HMGL"/>
</dbReference>
<dbReference type="Gene3D" id="3.90.226.10">
    <property type="entry name" value="2-enoyl-CoA Hydratase, Chain A, domain 1"/>
    <property type="match status" value="1"/>
</dbReference>
<evidence type="ECO:0000256" key="4">
    <source>
        <dbReference type="ARBA" id="ARBA00022723"/>
    </source>
</evidence>
<comment type="similarity">
    <text evidence="2">Belongs to the HMG-CoA lyase family.</text>
</comment>
<accession>A0A9W9R2K1</accession>
<dbReference type="GO" id="GO:0046951">
    <property type="term" value="P:ketone body biosynthetic process"/>
    <property type="evidence" value="ECO:0007669"/>
    <property type="project" value="TreeGrafter"/>
</dbReference>
<dbReference type="PROSITE" id="PS50991">
    <property type="entry name" value="PYR_CT"/>
    <property type="match status" value="1"/>
</dbReference>
<dbReference type="PANTHER" id="PTHR42738:SF17">
    <property type="entry name" value="HYDROXYMETHYLGLUTARYL-COA LYASE"/>
    <property type="match status" value="1"/>
</dbReference>
<dbReference type="PANTHER" id="PTHR42738">
    <property type="entry name" value="HYDROXYMETHYLGLUTARYL-COA LYASE"/>
    <property type="match status" value="1"/>
</dbReference>
<dbReference type="InterPro" id="IPR000891">
    <property type="entry name" value="PYR_CT"/>
</dbReference>
<dbReference type="GO" id="GO:0004419">
    <property type="term" value="F:hydroxymethylglutaryl-CoA lyase activity"/>
    <property type="evidence" value="ECO:0007669"/>
    <property type="project" value="UniProtKB-EC"/>
</dbReference>
<name>A0A9W9R2K1_PENBR</name>
<dbReference type="NCBIfam" id="NF004283">
    <property type="entry name" value="PRK05692.1"/>
    <property type="match status" value="1"/>
</dbReference>
<gene>
    <name evidence="8" type="ORF">N7541_007285</name>
</gene>
<protein>
    <recommendedName>
        <fullName evidence="3">hydroxymethylglutaryl-CoA lyase</fullName>
        <ecNumber evidence="3">4.1.3.4</ecNumber>
    </recommendedName>
</protein>
<evidence type="ECO:0000256" key="1">
    <source>
        <dbReference type="ARBA" id="ARBA00005143"/>
    </source>
</evidence>
<feature type="domain" description="Pyruvate carboxyltransferase" evidence="7">
    <location>
        <begin position="5"/>
        <end position="278"/>
    </location>
</feature>
<reference evidence="8" key="2">
    <citation type="journal article" date="2023" name="IMA Fungus">
        <title>Comparative genomic study of the Penicillium genus elucidates a diverse pangenome and 15 lateral gene transfer events.</title>
        <authorList>
            <person name="Petersen C."/>
            <person name="Sorensen T."/>
            <person name="Nielsen M.R."/>
            <person name="Sondergaard T.E."/>
            <person name="Sorensen J.L."/>
            <person name="Fitzpatrick D.A."/>
            <person name="Frisvad J.C."/>
            <person name="Nielsen K.L."/>
        </authorList>
    </citation>
    <scope>NUCLEOTIDE SEQUENCE</scope>
    <source>
        <strain evidence="8">IBT 35675</strain>
    </source>
</reference>
<dbReference type="EC" id="4.1.3.4" evidence="3"/>
<keyword evidence="9" id="KW-1185">Reference proteome</keyword>
<dbReference type="FunFam" id="3.20.20.70:FF:000201">
    <property type="entry name" value="Hydroxymethylglutaryl-CoA lyase"/>
    <property type="match status" value="1"/>
</dbReference>
<comment type="caution">
    <text evidence="8">The sequence shown here is derived from an EMBL/GenBank/DDBJ whole genome shotgun (WGS) entry which is preliminary data.</text>
</comment>
<sequence>MAPAIRIVEVGPRDGLQNISDAIPTSTKLELIQRLHQTGLNTIELTSVVSPKAIPQLADCREVLGNAAINALLDDPQLRLPVLVPNEKGLEIARKHDVREIALFISATEGFSKANINCTVAQGIERNIKLAALAKASGIAVRGYVSCIFADPYDGPTPLSAVLHCAKSLLDAGCYEVSLGDTLGIGSPSNVNELINYLVSNGIPVEKLAGHFHDTYGQAVANVWEAFNNGIRVFDSSVAGLGGCPFAPGAKGNVASEDLVYMFHNAGISTGVNLPKLVETGVWISRKLGKSNSSRVGTALSTKAPVKKSKSVRLNWTMLNETEGLQIYRSGVNLKIVLNRPRNGNTLTVAMISELKSAIASASTNPLISRIVITANGRFFCTGMDLGKGSTAVGENSSDAQFTRLTGLFEVIDQCPKVTIAALNGPAFGGGVGLAFACDLRIFTKGSNLTLSEVKLGICAATISKYVIRELGVAFAREVMLSAREVTPTELKSFGVVTEIAENEEDLRRRVDSMLVRLKAASADASRMSKELVRLAWAHGGSEEQASGIKALFEEMMRPNADGAHGVKEFQAKRKVDWDVYVQRKVKL</sequence>
<dbReference type="Pfam" id="PF00682">
    <property type="entry name" value="HMGL-like"/>
    <property type="match status" value="1"/>
</dbReference>
<dbReference type="Gene3D" id="3.20.20.70">
    <property type="entry name" value="Aldolase class I"/>
    <property type="match status" value="1"/>
</dbReference>
<dbReference type="GO" id="GO:0006552">
    <property type="term" value="P:L-leucine catabolic process"/>
    <property type="evidence" value="ECO:0007669"/>
    <property type="project" value="TreeGrafter"/>
</dbReference>
<dbReference type="EMBL" id="JAPZBR010000006">
    <property type="protein sequence ID" value="KAJ5349558.1"/>
    <property type="molecule type" value="Genomic_DNA"/>
</dbReference>
<evidence type="ECO:0000313" key="9">
    <source>
        <dbReference type="Proteomes" id="UP001148299"/>
    </source>
</evidence>
<dbReference type="AlphaFoldDB" id="A0A9W9R2K1"/>
<organism evidence="8 9">
    <name type="scientific">Penicillium brevicompactum</name>
    <dbReference type="NCBI Taxonomy" id="5074"/>
    <lineage>
        <taxon>Eukaryota</taxon>
        <taxon>Fungi</taxon>
        <taxon>Dikarya</taxon>
        <taxon>Ascomycota</taxon>
        <taxon>Pezizomycotina</taxon>
        <taxon>Eurotiomycetes</taxon>
        <taxon>Eurotiomycetidae</taxon>
        <taxon>Eurotiales</taxon>
        <taxon>Aspergillaceae</taxon>
        <taxon>Penicillium</taxon>
    </lineage>
</organism>
<evidence type="ECO:0000313" key="8">
    <source>
        <dbReference type="EMBL" id="KAJ5349558.1"/>
    </source>
</evidence>
<keyword evidence="5" id="KW-0456">Lyase</keyword>